<dbReference type="RefSeq" id="WP_091287093.1">
    <property type="nucleotide sequence ID" value="NZ_FNON01000001.1"/>
</dbReference>
<dbReference type="InterPro" id="IPR029058">
    <property type="entry name" value="AB_hydrolase_fold"/>
</dbReference>
<sequence length="245" mass="27202">MNPESWLVTWHPKASDRPTLLCLPHAGAGCGRYRPWQDKLGDAVSVVGVQLPGREHRWSQPHPSSMDEAAAQVVDEILALTAPDQPLVVFGESFGGLFGYELTRRLGLKDRAPSALVIAACEPPHLWAVTEHLRRDDNALNRLLDAGQVGMEDLDEESREFVLDILRRDARLVSTFVTPDEVAVPSPIHAWGGETDEIVTSRHLDEWSRYTTAEFTRRQFPGGHLFSTEQVPLTLPLLGSLLCSI</sequence>
<dbReference type="STRING" id="589385.SAMN05421504_1011004"/>
<keyword evidence="4" id="KW-1185">Reference proteome</keyword>
<protein>
    <submittedName>
        <fullName evidence="3">Surfactin synthase thioesterase subunit</fullName>
    </submittedName>
</protein>
<evidence type="ECO:0000313" key="4">
    <source>
        <dbReference type="Proteomes" id="UP000199515"/>
    </source>
</evidence>
<dbReference type="Gene3D" id="3.40.50.1820">
    <property type="entry name" value="alpha/beta hydrolase"/>
    <property type="match status" value="1"/>
</dbReference>
<evidence type="ECO:0000259" key="2">
    <source>
        <dbReference type="Pfam" id="PF00975"/>
    </source>
</evidence>
<dbReference type="InterPro" id="IPR012223">
    <property type="entry name" value="TEII"/>
</dbReference>
<organism evidence="3 4">
    <name type="scientific">Amycolatopsis xylanica</name>
    <dbReference type="NCBI Taxonomy" id="589385"/>
    <lineage>
        <taxon>Bacteria</taxon>
        <taxon>Bacillati</taxon>
        <taxon>Actinomycetota</taxon>
        <taxon>Actinomycetes</taxon>
        <taxon>Pseudonocardiales</taxon>
        <taxon>Pseudonocardiaceae</taxon>
        <taxon>Amycolatopsis</taxon>
    </lineage>
</organism>
<dbReference type="SUPFAM" id="SSF53474">
    <property type="entry name" value="alpha/beta-Hydrolases"/>
    <property type="match status" value="1"/>
</dbReference>
<dbReference type="Proteomes" id="UP000199515">
    <property type="component" value="Unassembled WGS sequence"/>
</dbReference>
<dbReference type="PANTHER" id="PTHR11487">
    <property type="entry name" value="THIOESTERASE"/>
    <property type="match status" value="1"/>
</dbReference>
<feature type="domain" description="Thioesterase" evidence="2">
    <location>
        <begin position="19"/>
        <end position="230"/>
    </location>
</feature>
<dbReference type="OrthoDB" id="4169718at2"/>
<accession>A0A1H2UU29</accession>
<gene>
    <name evidence="3" type="ORF">SAMN05421504_1011004</name>
</gene>
<dbReference type="PANTHER" id="PTHR11487:SF0">
    <property type="entry name" value="S-ACYL FATTY ACID SYNTHASE THIOESTERASE, MEDIUM CHAIN"/>
    <property type="match status" value="1"/>
</dbReference>
<evidence type="ECO:0000256" key="1">
    <source>
        <dbReference type="ARBA" id="ARBA00007169"/>
    </source>
</evidence>
<dbReference type="EMBL" id="FNON01000001">
    <property type="protein sequence ID" value="SDW59616.1"/>
    <property type="molecule type" value="Genomic_DNA"/>
</dbReference>
<reference evidence="3 4" key="1">
    <citation type="submission" date="2016-10" db="EMBL/GenBank/DDBJ databases">
        <authorList>
            <person name="de Groot N.N."/>
        </authorList>
    </citation>
    <scope>NUCLEOTIDE SEQUENCE [LARGE SCALE GENOMIC DNA]</scope>
    <source>
        <strain evidence="3 4">CPCC 202699</strain>
    </source>
</reference>
<dbReference type="GO" id="GO:0008610">
    <property type="term" value="P:lipid biosynthetic process"/>
    <property type="evidence" value="ECO:0007669"/>
    <property type="project" value="TreeGrafter"/>
</dbReference>
<dbReference type="InterPro" id="IPR001031">
    <property type="entry name" value="Thioesterase"/>
</dbReference>
<dbReference type="Pfam" id="PF00975">
    <property type="entry name" value="Thioesterase"/>
    <property type="match status" value="1"/>
</dbReference>
<comment type="similarity">
    <text evidence="1">Belongs to the thioesterase family.</text>
</comment>
<proteinExistence type="inferred from homology"/>
<dbReference type="AlphaFoldDB" id="A0A1H2UU29"/>
<evidence type="ECO:0000313" key="3">
    <source>
        <dbReference type="EMBL" id="SDW59616.1"/>
    </source>
</evidence>
<name>A0A1H2UU29_9PSEU</name>